<accession>A0AC35UGN4</accession>
<dbReference type="Proteomes" id="UP000095286">
    <property type="component" value="Unplaced"/>
</dbReference>
<evidence type="ECO:0000313" key="1">
    <source>
        <dbReference type="Proteomes" id="UP000095286"/>
    </source>
</evidence>
<protein>
    <submittedName>
        <fullName evidence="2">Homeobox domain-containing protein</fullName>
    </submittedName>
</protein>
<organism evidence="1 2">
    <name type="scientific">Rhabditophanes sp. KR3021</name>
    <dbReference type="NCBI Taxonomy" id="114890"/>
    <lineage>
        <taxon>Eukaryota</taxon>
        <taxon>Metazoa</taxon>
        <taxon>Ecdysozoa</taxon>
        <taxon>Nematoda</taxon>
        <taxon>Chromadorea</taxon>
        <taxon>Rhabditida</taxon>
        <taxon>Tylenchina</taxon>
        <taxon>Panagrolaimomorpha</taxon>
        <taxon>Strongyloidoidea</taxon>
        <taxon>Alloionematidae</taxon>
        <taxon>Rhabditophanes</taxon>
    </lineage>
</organism>
<name>A0AC35UGN4_9BILA</name>
<reference evidence="2" key="1">
    <citation type="submission" date="2016-11" db="UniProtKB">
        <authorList>
            <consortium name="WormBaseParasite"/>
        </authorList>
    </citation>
    <scope>IDENTIFICATION</scope>
    <source>
        <strain evidence="2">KR3021</strain>
    </source>
</reference>
<sequence>MILNHLHQKGGSKAMSNESPSTNSDSQNAINSLALASSQTASLLLNHSTLGAAAIIQHQDLSKKEFAQALQDLQYYPQLDQNPINGSNLRPSNESIDFLFVSENNLADGAFKKIRNDQSNQQLFNSGQMANTVPQTPARLSDYRRRHRTTFTQEQLAELDIAFQKSHYPDIYVREELARITKLNEARIQVYFQNKRAKYRKQQKQLEKALAGPSTLAGASNFISSQSQAFVGQGVFSAAQNPGQMADSFWYQQYPVPRQMTYPSTTMSYGAGGSASGSFGSGMPSYYK</sequence>
<evidence type="ECO:0000313" key="2">
    <source>
        <dbReference type="WBParaSite" id="RSKR_0001131900.1"/>
    </source>
</evidence>
<proteinExistence type="predicted"/>
<dbReference type="WBParaSite" id="RSKR_0001131900.1">
    <property type="protein sequence ID" value="RSKR_0001131900.1"/>
    <property type="gene ID" value="RSKR_0001131900"/>
</dbReference>